<dbReference type="Pfam" id="PF05134">
    <property type="entry name" value="T2SSL"/>
    <property type="match status" value="1"/>
</dbReference>
<dbReference type="InterPro" id="IPR025691">
    <property type="entry name" value="GspL_pp_dom"/>
</dbReference>
<dbReference type="EMBL" id="JAGYHF010000005">
    <property type="protein sequence ID" value="MBS4078866.1"/>
    <property type="molecule type" value="Genomic_DNA"/>
</dbReference>
<dbReference type="RefSeq" id="WP_212544838.1">
    <property type="nucleotide sequence ID" value="NZ_JAGYHF010000005.1"/>
</dbReference>
<name>A0ABS5MX37_9PSED</name>
<keyword evidence="4" id="KW-1003">Cell membrane</keyword>
<reference evidence="13 14" key="1">
    <citation type="submission" date="2021-04" db="EMBL/GenBank/DDBJ databases">
        <title>Pseudomonas rustica sp. nov. isolated from raw milk.</title>
        <authorList>
            <person name="Fiedler G."/>
            <person name="Gieschler S."/>
            <person name="Kabisch J."/>
            <person name="Grimmler C."/>
            <person name="Brinks E."/>
            <person name="Wagner N."/>
            <person name="Hetzer B."/>
            <person name="Franz C.M.A.P."/>
            <person name="Boehnlein C."/>
        </authorList>
    </citation>
    <scope>NUCLEOTIDE SEQUENCE [LARGE SCALE GENOMIC DNA]</scope>
    <source>
        <strain evidence="13 14">MBT-4</strain>
    </source>
</reference>
<evidence type="ECO:0000256" key="7">
    <source>
        <dbReference type="ARBA" id="ARBA00022927"/>
    </source>
</evidence>
<evidence type="ECO:0000256" key="6">
    <source>
        <dbReference type="ARBA" id="ARBA00022692"/>
    </source>
</evidence>
<dbReference type="Gene3D" id="3.30.420.380">
    <property type="match status" value="1"/>
</dbReference>
<feature type="domain" description="GspL periplasmic" evidence="12">
    <location>
        <begin position="212"/>
        <end position="360"/>
    </location>
</feature>
<evidence type="ECO:0000313" key="13">
    <source>
        <dbReference type="EMBL" id="MBS4078866.1"/>
    </source>
</evidence>
<evidence type="ECO:0000259" key="11">
    <source>
        <dbReference type="Pfam" id="PF05134"/>
    </source>
</evidence>
<protein>
    <recommendedName>
        <fullName evidence="10">Type II secretion system protein L</fullName>
        <shortName evidence="10">T2SS protein L</shortName>
    </recommendedName>
</protein>
<dbReference type="InterPro" id="IPR024230">
    <property type="entry name" value="GspL_cyto_dom"/>
</dbReference>
<organism evidence="13 14">
    <name type="scientific">Pseudomonas rustica</name>
    <dbReference type="NCBI Taxonomy" id="2827099"/>
    <lineage>
        <taxon>Bacteria</taxon>
        <taxon>Pseudomonadati</taxon>
        <taxon>Pseudomonadota</taxon>
        <taxon>Gammaproteobacteria</taxon>
        <taxon>Pseudomonadales</taxon>
        <taxon>Pseudomonadaceae</taxon>
        <taxon>Pseudomonas</taxon>
    </lineage>
</organism>
<dbReference type="NCBIfam" id="TIGR01709">
    <property type="entry name" value="typeII_sec_gspL"/>
    <property type="match status" value="1"/>
</dbReference>
<evidence type="ECO:0000256" key="8">
    <source>
        <dbReference type="ARBA" id="ARBA00022989"/>
    </source>
</evidence>
<accession>A0ABS5MX37</accession>
<comment type="caution">
    <text evidence="13">The sequence shown here is derived from an EMBL/GenBank/DDBJ whole genome shotgun (WGS) entry which is preliminary data.</text>
</comment>
<evidence type="ECO:0000256" key="3">
    <source>
        <dbReference type="ARBA" id="ARBA00022448"/>
    </source>
</evidence>
<proteinExistence type="inferred from homology"/>
<keyword evidence="6" id="KW-0812">Transmembrane</keyword>
<dbReference type="SUPFAM" id="SSF53067">
    <property type="entry name" value="Actin-like ATPase domain"/>
    <property type="match status" value="1"/>
</dbReference>
<comment type="subcellular location">
    <subcellularLocation>
        <location evidence="1">Cell inner membrane</location>
        <topology evidence="1">Single-pass membrane protein</topology>
    </subcellularLocation>
</comment>
<evidence type="ECO:0000256" key="1">
    <source>
        <dbReference type="ARBA" id="ARBA00004377"/>
    </source>
</evidence>
<dbReference type="InterPro" id="IPR007812">
    <property type="entry name" value="T2SS_protein-GspL"/>
</dbReference>
<evidence type="ECO:0000256" key="10">
    <source>
        <dbReference type="PIRNR" id="PIRNR015761"/>
    </source>
</evidence>
<feature type="domain" description="GspL cytoplasmic actin-ATPase-like" evidence="11">
    <location>
        <begin position="19"/>
        <end position="170"/>
    </location>
</feature>
<evidence type="ECO:0000256" key="5">
    <source>
        <dbReference type="ARBA" id="ARBA00022519"/>
    </source>
</evidence>
<dbReference type="PIRSF" id="PIRSF015761">
    <property type="entry name" value="Protein_L"/>
    <property type="match status" value="1"/>
</dbReference>
<evidence type="ECO:0000256" key="4">
    <source>
        <dbReference type="ARBA" id="ARBA00022475"/>
    </source>
</evidence>
<dbReference type="InterPro" id="IPR043129">
    <property type="entry name" value="ATPase_NBD"/>
</dbReference>
<comment type="similarity">
    <text evidence="2 10">Belongs to the GSP L family.</text>
</comment>
<keyword evidence="14" id="KW-1185">Reference proteome</keyword>
<sequence>MKNWLYLTAEGLVDLSTDWPCCLWSHTGQRQSMPLHQAAQVLRGQKIDLLLPIESCSWLRSEPWPGRRAPAAQALAFAVEEQLGEALDTVHLSVGKADAERRYPLMVIARERLAAVLPLLAESGLQVRSVFIDADLLPTDQPIGIRWFGRWLLGGALPARLAVTEEGLVALNGVLPEDMVWVDEPDEQALLAEGFRQAINLRHGEFAPRHSSLPWRSLAAVLLTFLLLGVGASETRFRFLDGETRRLAEHNAQRFKTLYPQHGQIVDLTAQMRAIQGLPAQSRDTQVAALVRLIEQVIGASQVEVKRIDFAEVDGWKVQLTANSFAELEQLRERGRQQGLAIKIDGASKMGDRVTATLTWEAGV</sequence>
<keyword evidence="8" id="KW-1133">Transmembrane helix</keyword>
<keyword evidence="3 10" id="KW-0813">Transport</keyword>
<evidence type="ECO:0000256" key="9">
    <source>
        <dbReference type="ARBA" id="ARBA00023136"/>
    </source>
</evidence>
<dbReference type="Proteomes" id="UP000676035">
    <property type="component" value="Unassembled WGS sequence"/>
</dbReference>
<dbReference type="Gene3D" id="3.30.1360.100">
    <property type="entry name" value="General secretion pathway protein M, EpsM"/>
    <property type="match status" value="1"/>
</dbReference>
<evidence type="ECO:0000256" key="2">
    <source>
        <dbReference type="ARBA" id="ARBA00005318"/>
    </source>
</evidence>
<keyword evidence="7 10" id="KW-0653">Protein transport</keyword>
<evidence type="ECO:0000313" key="14">
    <source>
        <dbReference type="Proteomes" id="UP000676035"/>
    </source>
</evidence>
<evidence type="ECO:0000259" key="12">
    <source>
        <dbReference type="Pfam" id="PF12693"/>
    </source>
</evidence>
<gene>
    <name evidence="13" type="ORF">KFS80_11280</name>
</gene>
<comment type="function">
    <text evidence="10">Inner membrane component of the type II secretion system required for the energy-dependent secretion of extracellular factors such as proteases and toxins from the periplasm.</text>
</comment>
<dbReference type="Pfam" id="PF12693">
    <property type="entry name" value="GspL_C"/>
    <property type="match status" value="1"/>
</dbReference>
<keyword evidence="9" id="KW-0472">Membrane</keyword>
<keyword evidence="5" id="KW-0997">Cell inner membrane</keyword>